<protein>
    <recommendedName>
        <fullName evidence="4">EamA family transporter</fullName>
    </recommendedName>
</protein>
<sequence>MQASNKNASQKQFWRGAAAGTLNNGLGVLGGDFTKKVTLTVLGPMAGAAVESVAGASLLMLLAYRDRVADGLFRRGRPAAPRSRLPLTRPVVVNMILAGLVQGALKAMLVASLVTVSVGIMSPLGMAVPLALYGIEAWRERHHMAAVLVPLITLVGVALIARPQTGKVNLAGVGFALASGAANALLAVLYGRLLSIGGATKKEADEVGLKAFAWAAFLGAGTLTVCAAIMGGDFGPVANWRVAVTMILGAALFSTVPRMLYAVARRSLSLGTFSLLGATSPLMALLVDMAASRRFPDVHQALGVLAIMVAACGVAHLKGRDARLELNARGVSTP</sequence>
<feature type="transmembrane region" description="Helical" evidence="1">
    <location>
        <begin position="268"/>
        <end position="286"/>
    </location>
</feature>
<evidence type="ECO:0000256" key="1">
    <source>
        <dbReference type="SAM" id="Phobius"/>
    </source>
</evidence>
<evidence type="ECO:0000313" key="3">
    <source>
        <dbReference type="Proteomes" id="UP000680206"/>
    </source>
</evidence>
<dbReference type="Proteomes" id="UP000680206">
    <property type="component" value="Unassembled WGS sequence"/>
</dbReference>
<dbReference type="RefSeq" id="WP_208252175.1">
    <property type="nucleotide sequence ID" value="NZ_JAGEPF010000044.1"/>
</dbReference>
<dbReference type="EMBL" id="JAGEPF010000044">
    <property type="protein sequence ID" value="MBO2465331.1"/>
    <property type="molecule type" value="Genomic_DNA"/>
</dbReference>
<accession>A0ABS3S8J0</accession>
<keyword evidence="3" id="KW-1185">Reference proteome</keyword>
<reference evidence="2 3" key="1">
    <citation type="submission" date="2021-03" db="EMBL/GenBank/DDBJ databases">
        <title>Actinomadura violae sp. nov., isolated from lichen in Thailand.</title>
        <authorList>
            <person name="Kanchanasin P."/>
            <person name="Saeng-In P."/>
            <person name="Phongsopitanun W."/>
            <person name="Yuki M."/>
            <person name="Kudo T."/>
            <person name="Ohkuma M."/>
            <person name="Tanasupawat S."/>
        </authorList>
    </citation>
    <scope>NUCLEOTIDE SEQUENCE [LARGE SCALE GENOMIC DNA]</scope>
    <source>
        <strain evidence="2 3">LCR2-06</strain>
    </source>
</reference>
<keyword evidence="1" id="KW-0472">Membrane</keyword>
<feature type="transmembrane region" description="Helical" evidence="1">
    <location>
        <begin position="298"/>
        <end position="317"/>
    </location>
</feature>
<evidence type="ECO:0008006" key="4">
    <source>
        <dbReference type="Google" id="ProtNLM"/>
    </source>
</evidence>
<dbReference type="SUPFAM" id="SSF103481">
    <property type="entry name" value="Multidrug resistance efflux transporter EmrE"/>
    <property type="match status" value="1"/>
</dbReference>
<feature type="transmembrane region" description="Helical" evidence="1">
    <location>
        <begin position="111"/>
        <end position="133"/>
    </location>
</feature>
<name>A0ABS3S8J0_9ACTN</name>
<feature type="transmembrane region" description="Helical" evidence="1">
    <location>
        <begin position="168"/>
        <end position="190"/>
    </location>
</feature>
<keyword evidence="1" id="KW-1133">Transmembrane helix</keyword>
<feature type="transmembrane region" description="Helical" evidence="1">
    <location>
        <begin position="238"/>
        <end position="256"/>
    </location>
</feature>
<proteinExistence type="predicted"/>
<feature type="transmembrane region" description="Helical" evidence="1">
    <location>
        <begin position="85"/>
        <end position="105"/>
    </location>
</feature>
<feature type="transmembrane region" description="Helical" evidence="1">
    <location>
        <begin position="41"/>
        <end position="64"/>
    </location>
</feature>
<keyword evidence="1" id="KW-0812">Transmembrane</keyword>
<comment type="caution">
    <text evidence="2">The sequence shown here is derived from an EMBL/GenBank/DDBJ whole genome shotgun (WGS) entry which is preliminary data.</text>
</comment>
<evidence type="ECO:0000313" key="2">
    <source>
        <dbReference type="EMBL" id="MBO2465331.1"/>
    </source>
</evidence>
<feature type="transmembrane region" description="Helical" evidence="1">
    <location>
        <begin position="211"/>
        <end position="232"/>
    </location>
</feature>
<gene>
    <name evidence="2" type="ORF">J4709_48000</name>
</gene>
<organism evidence="2 3">
    <name type="scientific">Actinomadura violacea</name>
    <dbReference type="NCBI Taxonomy" id="2819934"/>
    <lineage>
        <taxon>Bacteria</taxon>
        <taxon>Bacillati</taxon>
        <taxon>Actinomycetota</taxon>
        <taxon>Actinomycetes</taxon>
        <taxon>Streptosporangiales</taxon>
        <taxon>Thermomonosporaceae</taxon>
        <taxon>Actinomadura</taxon>
    </lineage>
</organism>
<feature type="transmembrane region" description="Helical" evidence="1">
    <location>
        <begin position="145"/>
        <end position="162"/>
    </location>
</feature>
<dbReference type="InterPro" id="IPR037185">
    <property type="entry name" value="EmrE-like"/>
</dbReference>